<dbReference type="Proteomes" id="UP000244066">
    <property type="component" value="Unassembled WGS sequence"/>
</dbReference>
<accession>A0A2R7YAB9</accession>
<name>A0A2R7YAB9_9ARCH</name>
<sequence>MLLRSQSSLIKSSSGPEDRFMAEEVEGYKVIPLEEAVEFCRRNVYSYEPALEMLDEMYGLGLEVKYREASGE</sequence>
<comment type="caution">
    <text evidence="1">The sequence shown here is derived from an EMBL/GenBank/DDBJ whole genome shotgun (WGS) entry which is preliminary data.</text>
</comment>
<gene>
    <name evidence="1" type="ORF">B9J98_02480</name>
</gene>
<reference evidence="1 2" key="1">
    <citation type="submission" date="2017-04" db="EMBL/GenBank/DDBJ databases">
        <title>Draft Aigarchaeota genome from a New Zealand hot spring.</title>
        <authorList>
            <person name="Reysenbach A.-L."/>
            <person name="Donaho J.A."/>
            <person name="Gerhart J."/>
            <person name="Kelley J.F."/>
            <person name="Kouba K."/>
            <person name="Podar M."/>
            <person name="Stott M."/>
        </authorList>
    </citation>
    <scope>NUCLEOTIDE SEQUENCE [LARGE SCALE GENOMIC DNA]</scope>
    <source>
        <strain evidence="1">NZ13_MG1</strain>
    </source>
</reference>
<evidence type="ECO:0000313" key="2">
    <source>
        <dbReference type="Proteomes" id="UP000244066"/>
    </source>
</evidence>
<evidence type="ECO:0000313" key="1">
    <source>
        <dbReference type="EMBL" id="PUA33822.1"/>
    </source>
</evidence>
<organism evidence="1 2">
    <name type="scientific">Candidatus Terraquivivens tikiterensis</name>
    <dbReference type="NCBI Taxonomy" id="1980982"/>
    <lineage>
        <taxon>Archaea</taxon>
        <taxon>Nitrososphaerota</taxon>
        <taxon>Candidatus Wolframiiraptoraceae</taxon>
        <taxon>Candidatus Terraquivivens</taxon>
    </lineage>
</organism>
<proteinExistence type="predicted"/>
<protein>
    <submittedName>
        <fullName evidence="1">Uncharacterized protein</fullName>
    </submittedName>
</protein>
<dbReference type="EMBL" id="NDWU01000004">
    <property type="protein sequence ID" value="PUA33822.1"/>
    <property type="molecule type" value="Genomic_DNA"/>
</dbReference>
<dbReference type="AlphaFoldDB" id="A0A2R7YAB9"/>